<keyword evidence="16" id="KW-1185">Reference proteome</keyword>
<evidence type="ECO:0000256" key="11">
    <source>
        <dbReference type="ARBA" id="ARBA00023157"/>
    </source>
</evidence>
<dbReference type="PRINTS" id="PR00765">
    <property type="entry name" value="CRBOXYPTASEA"/>
</dbReference>
<evidence type="ECO:0000256" key="4">
    <source>
        <dbReference type="ARBA" id="ARBA00022525"/>
    </source>
</evidence>
<dbReference type="OrthoDB" id="3626597at2759"/>
<evidence type="ECO:0000256" key="14">
    <source>
        <dbReference type="SAM" id="MobiDB-lite"/>
    </source>
</evidence>
<dbReference type="SMART" id="SM00631">
    <property type="entry name" value="Zn_pept"/>
    <property type="match status" value="1"/>
</dbReference>
<evidence type="ECO:0000256" key="12">
    <source>
        <dbReference type="ARBA" id="ARBA00057299"/>
    </source>
</evidence>
<evidence type="ECO:0000259" key="15">
    <source>
        <dbReference type="PROSITE" id="PS52035"/>
    </source>
</evidence>
<dbReference type="PROSITE" id="PS00132">
    <property type="entry name" value="CARBOXYPEPT_ZN_1"/>
    <property type="match status" value="1"/>
</dbReference>
<keyword evidence="4" id="KW-0964">Secreted</keyword>
<evidence type="ECO:0000256" key="2">
    <source>
        <dbReference type="ARBA" id="ARBA00004613"/>
    </source>
</evidence>
<keyword evidence="11" id="KW-1015">Disulfide bond</keyword>
<comment type="cofactor">
    <cofactor evidence="1">
        <name>Zn(2+)</name>
        <dbReference type="ChEBI" id="CHEBI:29105"/>
    </cofactor>
</comment>
<feature type="region of interest" description="Disordered" evidence="14">
    <location>
        <begin position="104"/>
        <end position="140"/>
    </location>
</feature>
<evidence type="ECO:0000256" key="3">
    <source>
        <dbReference type="ARBA" id="ARBA00005988"/>
    </source>
</evidence>
<dbReference type="GO" id="GO:0008270">
    <property type="term" value="F:zinc ion binding"/>
    <property type="evidence" value="ECO:0007669"/>
    <property type="project" value="InterPro"/>
</dbReference>
<dbReference type="PROSITE" id="PS52035">
    <property type="entry name" value="PEPTIDASE_M14"/>
    <property type="match status" value="1"/>
</dbReference>
<keyword evidence="9" id="KW-0862">Zinc</keyword>
<evidence type="ECO:0000256" key="1">
    <source>
        <dbReference type="ARBA" id="ARBA00001947"/>
    </source>
</evidence>
<feature type="active site" description="Proton donor/acceptor" evidence="13">
    <location>
        <position position="354"/>
    </location>
</feature>
<evidence type="ECO:0000256" key="10">
    <source>
        <dbReference type="ARBA" id="ARBA00023049"/>
    </source>
</evidence>
<dbReference type="Proteomes" id="UP000515158">
    <property type="component" value="Unplaced"/>
</dbReference>
<evidence type="ECO:0000313" key="16">
    <source>
        <dbReference type="Proteomes" id="UP000515158"/>
    </source>
</evidence>
<keyword evidence="7" id="KW-0479">Metal-binding</keyword>
<feature type="compositionally biased region" description="Basic and acidic residues" evidence="14">
    <location>
        <begin position="116"/>
        <end position="131"/>
    </location>
</feature>
<keyword evidence="5" id="KW-0121">Carboxypeptidase</keyword>
<comment type="similarity">
    <text evidence="3 13">Belongs to the peptidase M14 family.</text>
</comment>
<dbReference type="KEGG" id="tpal:117653539"/>
<sequence>MVNPRSADLVRKALEEHQLDWKVLISDVGRALSPAEKKTGQPGVSSRSAPGTSDSPRYLRYKEVNEFLDDLAKRFPKMVTVKTIGKSSEGRDLRVITISSSKTLGDDGGDIDPTDVEDKDKQDKQEQDREGRAKKKNRKGKAKPGIFIDAGIHAREWIAPATALYIIHQLVENATHTAKLTNDVDWHILPLMNPDGYEYCHTTDRLWRKTRSKTWWGLGCAGADANRNFDFHWREVGASWSSCSFTYAGSKPFSEPESRAVRDYLLANKEQLKMYLTYHSYGNFLLYPWGYTNTLPSDWKTLDALAKKANAAMVAAGSEPYTIGSSTNVLYAAAGGSDDWAKGVAGIPLSYTIELPGGNGHGFDLPASYIPEVGRHQMHLITVFAKYVGAMKQGQNKE</sequence>
<dbReference type="AlphaFoldDB" id="A0A6P9AAP0"/>
<accession>A0A6P9AAP0</accession>
<organism evidence="17">
    <name type="scientific">Thrips palmi</name>
    <name type="common">Melon thrips</name>
    <dbReference type="NCBI Taxonomy" id="161013"/>
    <lineage>
        <taxon>Eukaryota</taxon>
        <taxon>Metazoa</taxon>
        <taxon>Ecdysozoa</taxon>
        <taxon>Arthropoda</taxon>
        <taxon>Hexapoda</taxon>
        <taxon>Insecta</taxon>
        <taxon>Pterygota</taxon>
        <taxon>Neoptera</taxon>
        <taxon>Paraneoptera</taxon>
        <taxon>Thysanoptera</taxon>
        <taxon>Terebrantia</taxon>
        <taxon>Thripoidea</taxon>
        <taxon>Thripidae</taxon>
        <taxon>Thrips</taxon>
    </lineage>
</organism>
<evidence type="ECO:0000256" key="5">
    <source>
        <dbReference type="ARBA" id="ARBA00022645"/>
    </source>
</evidence>
<dbReference type="RefSeq" id="XP_034255172.1">
    <property type="nucleotide sequence ID" value="XM_034399281.1"/>
</dbReference>
<dbReference type="PANTHER" id="PTHR11705:SF140">
    <property type="entry name" value="FI02848P-RELATED"/>
    <property type="match status" value="1"/>
</dbReference>
<keyword evidence="10" id="KW-0482">Metalloprotease</keyword>
<dbReference type="Pfam" id="PF00246">
    <property type="entry name" value="Peptidase_M14"/>
    <property type="match status" value="1"/>
</dbReference>
<dbReference type="GO" id="GO:0004181">
    <property type="term" value="F:metallocarboxypeptidase activity"/>
    <property type="evidence" value="ECO:0007669"/>
    <property type="project" value="InterPro"/>
</dbReference>
<evidence type="ECO:0000256" key="13">
    <source>
        <dbReference type="PROSITE-ProRule" id="PRU01379"/>
    </source>
</evidence>
<evidence type="ECO:0000256" key="6">
    <source>
        <dbReference type="ARBA" id="ARBA00022670"/>
    </source>
</evidence>
<keyword evidence="6" id="KW-0645">Protease</keyword>
<comment type="subcellular location">
    <subcellularLocation>
        <location evidence="2">Secreted</location>
    </subcellularLocation>
</comment>
<feature type="region of interest" description="Disordered" evidence="14">
    <location>
        <begin position="31"/>
        <end position="56"/>
    </location>
</feature>
<evidence type="ECO:0000256" key="8">
    <source>
        <dbReference type="ARBA" id="ARBA00022801"/>
    </source>
</evidence>
<name>A0A6P9AAP0_THRPL</name>
<feature type="domain" description="Peptidase M14" evidence="15">
    <location>
        <begin position="57"/>
        <end position="388"/>
    </location>
</feature>
<dbReference type="CDD" id="cd03860">
    <property type="entry name" value="M14_CP_A-B_like"/>
    <property type="match status" value="1"/>
</dbReference>
<gene>
    <name evidence="17" type="primary">LOC117653539</name>
</gene>
<dbReference type="Gene3D" id="3.40.630.10">
    <property type="entry name" value="Zn peptidases"/>
    <property type="match status" value="1"/>
</dbReference>
<dbReference type="InterPro" id="IPR057246">
    <property type="entry name" value="CARBOXYPEPT_ZN_1"/>
</dbReference>
<dbReference type="GO" id="GO:0005615">
    <property type="term" value="C:extracellular space"/>
    <property type="evidence" value="ECO:0007669"/>
    <property type="project" value="TreeGrafter"/>
</dbReference>
<dbReference type="SUPFAM" id="SSF53187">
    <property type="entry name" value="Zn-dependent exopeptidases"/>
    <property type="match status" value="1"/>
</dbReference>
<dbReference type="InParanoid" id="A0A6P9AAP0"/>
<evidence type="ECO:0000256" key="7">
    <source>
        <dbReference type="ARBA" id="ARBA00022723"/>
    </source>
</evidence>
<dbReference type="InterPro" id="IPR000834">
    <property type="entry name" value="Peptidase_M14"/>
</dbReference>
<evidence type="ECO:0000313" key="17">
    <source>
        <dbReference type="RefSeq" id="XP_034255172.1"/>
    </source>
</evidence>
<dbReference type="GeneID" id="117653539"/>
<dbReference type="GO" id="GO:0006508">
    <property type="term" value="P:proteolysis"/>
    <property type="evidence" value="ECO:0007669"/>
    <property type="project" value="UniProtKB-KW"/>
</dbReference>
<comment type="function">
    <text evidence="12">Involved in the digestion of the blood meal.</text>
</comment>
<protein>
    <submittedName>
        <fullName evidence="17">Carboxypeptidase B-like</fullName>
    </submittedName>
</protein>
<dbReference type="PANTHER" id="PTHR11705">
    <property type="entry name" value="PROTEASE FAMILY M14 CARBOXYPEPTIDASE A,B"/>
    <property type="match status" value="1"/>
</dbReference>
<reference evidence="17" key="1">
    <citation type="submission" date="2025-08" db="UniProtKB">
        <authorList>
            <consortium name="RefSeq"/>
        </authorList>
    </citation>
    <scope>IDENTIFICATION</scope>
    <source>
        <tissue evidence="17">Total insect</tissue>
    </source>
</reference>
<feature type="compositionally biased region" description="Polar residues" evidence="14">
    <location>
        <begin position="42"/>
        <end position="55"/>
    </location>
</feature>
<keyword evidence="8" id="KW-0378">Hydrolase</keyword>
<evidence type="ECO:0000256" key="9">
    <source>
        <dbReference type="ARBA" id="ARBA00022833"/>
    </source>
</evidence>
<dbReference type="FunCoup" id="A0A6P9AAP0">
    <property type="interactions" value="29"/>
</dbReference>
<proteinExistence type="inferred from homology"/>
<dbReference type="FunFam" id="3.40.630.10:FF:000040">
    <property type="entry name" value="zinc carboxypeptidase"/>
    <property type="match status" value="1"/>
</dbReference>